<dbReference type="InterPro" id="IPR041033">
    <property type="entry name" value="SpaA_PFL_dom_1"/>
</dbReference>
<protein>
    <submittedName>
        <fullName evidence="5">Isopeptide-forming domain-containing fimbrial protein</fullName>
    </submittedName>
</protein>
<dbReference type="Gene3D" id="2.60.40.10">
    <property type="entry name" value="Immunoglobulins"/>
    <property type="match status" value="1"/>
</dbReference>
<feature type="domain" description="Adhesin isopeptide-forming adherence" evidence="4">
    <location>
        <begin position="524"/>
        <end position="606"/>
    </location>
</feature>
<feature type="compositionally biased region" description="Acidic residues" evidence="1">
    <location>
        <begin position="55"/>
        <end position="85"/>
    </location>
</feature>
<feature type="region of interest" description="Disordered" evidence="1">
    <location>
        <begin position="472"/>
        <end position="503"/>
    </location>
</feature>
<dbReference type="Pfam" id="PF17802">
    <property type="entry name" value="SpaA"/>
    <property type="match status" value="1"/>
</dbReference>
<feature type="signal peptide" evidence="2">
    <location>
        <begin position="1"/>
        <end position="24"/>
    </location>
</feature>
<sequence length="889" mass="98892">MKKRIISGIFAALFAVSAVTGISAASDSVFQEEIQDEFQDADGDEDIFMPGDETEKADDEDFSEDADGDSAEISETDFEENTEPDSFDVTVRAEQGTIVFETDLLQLKEEQEKLSADELLQMQEREHLFVAGEAVGFYIHPFEGYECTEVIAESEGEAVSVTLGEDQRYEFVMPESSVILNAEFEKIPGEENEEAEIFNDGEEAEAVSTSARSTAVKAVAANYKMRPEYAFAYAFRKGKTKLTEVQGASASLPAKLDAQFGWSQNGATNYKNTFSACSIQNAAQKGKISAKYTNVGEYKGKIVDLKITVPEWGTVSYTHMGVDNTVISPCILFYNDRIAFSTLSVGIVRFKFEFFDHETGDQISPKGHVTMMDLDGGQGFRVYDGWGVDAMYIRSGYEHLQATTGTTSNGTVYTEVCAPEGTSTDNNDVKGWCHVDFNKSFTVNWLAGAGGLTGKTPYSAFFMSGAQTVGTYEPNSEPEKKVGAVDSSYSSMKRRESESDTAAEKPYTIPKTKEFDYMISQTVLPGDYKKFEVTDQLDSCLEYKSASVETAQGNDVTQQFTITATKNTVKFAAANSFLKTDAACNNVTYYFRIHVKAKADSVIAAHGHYKDGIYYHISNQAKRRLDSSQMADTQETNMSWVRGIIERNCSIRKTDAADSTKDLTGAVFQAYAWDEQKKSYAITGEQFAYTEKTKLYTKKLQYTDQNKGKFRLVETQAPEGYLGNWKEDISILDENQDFALEVSNEGIRPPYGEITITKKILENDIIWAHGNPVFRFVVNGTDRKGKAHSYENYVEFRQENYEKQGDYAVLSCTIAKVPFGSYTISEKETLRYKFQGITANTPNVQITGREGTAVLDSINETAAVTFTNLKTRYDGYSHTDVVRNIIPVA</sequence>
<feature type="domain" description="SpaA-like prealbumin fold" evidence="3">
    <location>
        <begin position="649"/>
        <end position="744"/>
    </location>
</feature>
<accession>A0ABV1AK70</accession>
<proteinExistence type="predicted"/>
<dbReference type="RefSeq" id="WP_303223024.1">
    <property type="nucleotide sequence ID" value="NZ_JBBMEI010000011.1"/>
</dbReference>
<organism evidence="5 6">
    <name type="scientific">Blautia intestinihominis</name>
    <dbReference type="NCBI Taxonomy" id="3133152"/>
    <lineage>
        <taxon>Bacteria</taxon>
        <taxon>Bacillati</taxon>
        <taxon>Bacillota</taxon>
        <taxon>Clostridia</taxon>
        <taxon>Lachnospirales</taxon>
        <taxon>Lachnospiraceae</taxon>
        <taxon>Blautia</taxon>
    </lineage>
</organism>
<evidence type="ECO:0000259" key="4">
    <source>
        <dbReference type="Pfam" id="PF17998"/>
    </source>
</evidence>
<evidence type="ECO:0000259" key="3">
    <source>
        <dbReference type="Pfam" id="PF17802"/>
    </source>
</evidence>
<dbReference type="InterPro" id="IPR013783">
    <property type="entry name" value="Ig-like_fold"/>
</dbReference>
<feature type="region of interest" description="Disordered" evidence="1">
    <location>
        <begin position="39"/>
        <end position="85"/>
    </location>
</feature>
<dbReference type="EMBL" id="JBBMEI010000011">
    <property type="protein sequence ID" value="MEQ2357781.1"/>
    <property type="molecule type" value="Genomic_DNA"/>
</dbReference>
<keyword evidence="2" id="KW-0732">Signal</keyword>
<evidence type="ECO:0000256" key="1">
    <source>
        <dbReference type="SAM" id="MobiDB-lite"/>
    </source>
</evidence>
<reference evidence="5 6" key="1">
    <citation type="submission" date="2024-03" db="EMBL/GenBank/DDBJ databases">
        <title>Human intestinal bacterial collection.</title>
        <authorList>
            <person name="Pauvert C."/>
            <person name="Hitch T.C.A."/>
            <person name="Clavel T."/>
        </authorList>
    </citation>
    <scope>NUCLEOTIDE SEQUENCE [LARGE SCALE GENOMIC DNA]</scope>
    <source>
        <strain evidence="5 6">CLA-AA-H95</strain>
    </source>
</reference>
<gene>
    <name evidence="5" type="ORF">WMO75_05390</name>
</gene>
<keyword evidence="6" id="KW-1185">Reference proteome</keyword>
<dbReference type="Pfam" id="PF17998">
    <property type="entry name" value="AgI_II_C2"/>
    <property type="match status" value="1"/>
</dbReference>
<evidence type="ECO:0000256" key="2">
    <source>
        <dbReference type="SAM" id="SignalP"/>
    </source>
</evidence>
<dbReference type="InterPro" id="IPR026345">
    <property type="entry name" value="Adh_isopep-form_adh_dom"/>
</dbReference>
<evidence type="ECO:0000313" key="5">
    <source>
        <dbReference type="EMBL" id="MEQ2357781.1"/>
    </source>
</evidence>
<name>A0ABV1AK70_9FIRM</name>
<evidence type="ECO:0000313" key="6">
    <source>
        <dbReference type="Proteomes" id="UP001446032"/>
    </source>
</evidence>
<dbReference type="NCBIfam" id="TIGR04226">
    <property type="entry name" value="RrgB_K2N_iso_D2"/>
    <property type="match status" value="1"/>
</dbReference>
<dbReference type="Proteomes" id="UP001446032">
    <property type="component" value="Unassembled WGS sequence"/>
</dbReference>
<feature type="chain" id="PRO_5046003289" evidence="2">
    <location>
        <begin position="25"/>
        <end position="889"/>
    </location>
</feature>
<comment type="caution">
    <text evidence="5">The sequence shown here is derived from an EMBL/GenBank/DDBJ whole genome shotgun (WGS) entry which is preliminary data.</text>
</comment>
<dbReference type="InterPro" id="IPR026466">
    <property type="entry name" value="Fim_isopep_form_D2_dom"/>
</dbReference>
<dbReference type="Gene3D" id="2.60.40.740">
    <property type="match status" value="1"/>
</dbReference>